<keyword evidence="6 12" id="KW-0812">Transmembrane</keyword>
<feature type="region of interest" description="Disordered" evidence="11">
    <location>
        <begin position="418"/>
        <end position="452"/>
    </location>
</feature>
<dbReference type="SMART" id="SM00387">
    <property type="entry name" value="HATPase_c"/>
    <property type="match status" value="1"/>
</dbReference>
<comment type="subcellular location">
    <subcellularLocation>
        <location evidence="2">Cell membrane</location>
    </subcellularLocation>
</comment>
<evidence type="ECO:0000256" key="6">
    <source>
        <dbReference type="ARBA" id="ARBA00022692"/>
    </source>
</evidence>
<feature type="domain" description="Histidine kinase" evidence="13">
    <location>
        <begin position="236"/>
        <end position="434"/>
    </location>
</feature>
<dbReference type="GO" id="GO:0000155">
    <property type="term" value="F:phosphorelay sensor kinase activity"/>
    <property type="evidence" value="ECO:0007669"/>
    <property type="project" value="InterPro"/>
</dbReference>
<dbReference type="PRINTS" id="PR00344">
    <property type="entry name" value="BCTRLSENSOR"/>
</dbReference>
<dbReference type="Proteomes" id="UP000286931">
    <property type="component" value="Unassembled WGS sequence"/>
</dbReference>
<evidence type="ECO:0000256" key="7">
    <source>
        <dbReference type="ARBA" id="ARBA00022777"/>
    </source>
</evidence>
<comment type="caution">
    <text evidence="14">The sequence shown here is derived from an EMBL/GenBank/DDBJ whole genome shotgun (WGS) entry which is preliminary data.</text>
</comment>
<dbReference type="InterPro" id="IPR036890">
    <property type="entry name" value="HATPase_C_sf"/>
</dbReference>
<keyword evidence="15" id="KW-1185">Reference proteome</keyword>
<evidence type="ECO:0000256" key="8">
    <source>
        <dbReference type="ARBA" id="ARBA00022989"/>
    </source>
</evidence>
<gene>
    <name evidence="14" type="ORF">EHYA_04345</name>
</gene>
<evidence type="ECO:0000313" key="15">
    <source>
        <dbReference type="Proteomes" id="UP000286931"/>
    </source>
</evidence>
<dbReference type="InterPro" id="IPR036097">
    <property type="entry name" value="HisK_dim/P_sf"/>
</dbReference>
<keyword evidence="8 12" id="KW-1133">Transmembrane helix</keyword>
<evidence type="ECO:0000256" key="4">
    <source>
        <dbReference type="ARBA" id="ARBA00022553"/>
    </source>
</evidence>
<dbReference type="RefSeq" id="WP_246126805.1">
    <property type="nucleotide sequence ID" value="NZ_BIFH01000021.1"/>
</dbReference>
<organism evidence="14 15">
    <name type="scientific">Embleya hyalina</name>
    <dbReference type="NCBI Taxonomy" id="516124"/>
    <lineage>
        <taxon>Bacteria</taxon>
        <taxon>Bacillati</taxon>
        <taxon>Actinomycetota</taxon>
        <taxon>Actinomycetes</taxon>
        <taxon>Kitasatosporales</taxon>
        <taxon>Streptomycetaceae</taxon>
        <taxon>Embleya</taxon>
    </lineage>
</organism>
<dbReference type="CDD" id="cd00082">
    <property type="entry name" value="HisKA"/>
    <property type="match status" value="1"/>
</dbReference>
<dbReference type="InterPro" id="IPR003661">
    <property type="entry name" value="HisK_dim/P_dom"/>
</dbReference>
<evidence type="ECO:0000256" key="10">
    <source>
        <dbReference type="ARBA" id="ARBA00023136"/>
    </source>
</evidence>
<dbReference type="PANTHER" id="PTHR45436">
    <property type="entry name" value="SENSOR HISTIDINE KINASE YKOH"/>
    <property type="match status" value="1"/>
</dbReference>
<dbReference type="InterPro" id="IPR005467">
    <property type="entry name" value="His_kinase_dom"/>
</dbReference>
<dbReference type="InterPro" id="IPR004358">
    <property type="entry name" value="Sig_transdc_His_kin-like_C"/>
</dbReference>
<comment type="catalytic activity">
    <reaction evidence="1">
        <text>ATP + protein L-histidine = ADP + protein N-phospho-L-histidine.</text>
        <dbReference type="EC" id="2.7.13.3"/>
    </reaction>
</comment>
<dbReference type="PROSITE" id="PS50109">
    <property type="entry name" value="HIS_KIN"/>
    <property type="match status" value="1"/>
</dbReference>
<evidence type="ECO:0000256" key="11">
    <source>
        <dbReference type="SAM" id="MobiDB-lite"/>
    </source>
</evidence>
<dbReference type="CDD" id="cd00075">
    <property type="entry name" value="HATPase"/>
    <property type="match status" value="1"/>
</dbReference>
<dbReference type="Pfam" id="PF00512">
    <property type="entry name" value="HisKA"/>
    <property type="match status" value="1"/>
</dbReference>
<dbReference type="EMBL" id="BIFH01000021">
    <property type="protein sequence ID" value="GCD96658.1"/>
    <property type="molecule type" value="Genomic_DNA"/>
</dbReference>
<evidence type="ECO:0000313" key="14">
    <source>
        <dbReference type="EMBL" id="GCD96658.1"/>
    </source>
</evidence>
<dbReference type="InterPro" id="IPR050428">
    <property type="entry name" value="TCS_sensor_his_kinase"/>
</dbReference>
<dbReference type="SUPFAM" id="SSF47384">
    <property type="entry name" value="Homodimeric domain of signal transducing histidine kinase"/>
    <property type="match status" value="1"/>
</dbReference>
<evidence type="ECO:0000256" key="9">
    <source>
        <dbReference type="ARBA" id="ARBA00023012"/>
    </source>
</evidence>
<dbReference type="SUPFAM" id="SSF55874">
    <property type="entry name" value="ATPase domain of HSP90 chaperone/DNA topoisomerase II/histidine kinase"/>
    <property type="match status" value="1"/>
</dbReference>
<keyword evidence="9" id="KW-0902">Two-component regulatory system</keyword>
<evidence type="ECO:0000256" key="5">
    <source>
        <dbReference type="ARBA" id="ARBA00022679"/>
    </source>
</evidence>
<dbReference type="InterPro" id="IPR003594">
    <property type="entry name" value="HATPase_dom"/>
</dbReference>
<evidence type="ECO:0000256" key="1">
    <source>
        <dbReference type="ARBA" id="ARBA00000085"/>
    </source>
</evidence>
<evidence type="ECO:0000256" key="12">
    <source>
        <dbReference type="SAM" id="Phobius"/>
    </source>
</evidence>
<sequence length="452" mass="48359">MRSRARSAAEAPNPSPTRPIRPAVTRLRRLRWTLTALFTLTTAVCLVVLAVVAGSIDGQSRDRELDNDLDRRVSGLSRALYYEDGTLRLDSLHEDELVEGDVAIAVVEWDPAGVPRRSYAEPADSPLLPSAEQLTRIGADAREAQSAVAWDAEGRDGRTVRVAAAPVWEADRIDAALIAVADPGPGRRDHDRLVRWLFLGCLALAAAAGLAGHLLSGRSMRPALRTLEQQEQFLSEAAHELRTPLATLRLVTSAGAAAPDTAPRELARATRLVDQLGRLVTGLLVRARVQAGTQEVEREALRLDQLVEQVVDELPPSGARFVVRTEPTVVRGDPELLAQAVRNLVDNALKHGGGEAAIDVEVGDGAVRVRDRGPGVAEGDRERVFERRATGPTGGTGIGLAIVRWVADLHGGTARITDAPGGGAVAELRLPAEPAPESHPEAPCEPPEPREP</sequence>
<dbReference type="Gene3D" id="1.10.287.130">
    <property type="match status" value="1"/>
</dbReference>
<proteinExistence type="predicted"/>
<keyword evidence="7 14" id="KW-0418">Kinase</keyword>
<feature type="transmembrane region" description="Helical" evidence="12">
    <location>
        <begin position="193"/>
        <end position="215"/>
    </location>
</feature>
<keyword evidence="5" id="KW-0808">Transferase</keyword>
<protein>
    <recommendedName>
        <fullName evidence="3">histidine kinase</fullName>
        <ecNumber evidence="3">2.7.13.3</ecNumber>
    </recommendedName>
</protein>
<evidence type="ECO:0000256" key="2">
    <source>
        <dbReference type="ARBA" id="ARBA00004236"/>
    </source>
</evidence>
<dbReference type="Gene3D" id="3.30.565.10">
    <property type="entry name" value="Histidine kinase-like ATPase, C-terminal domain"/>
    <property type="match status" value="1"/>
</dbReference>
<keyword evidence="10 12" id="KW-0472">Membrane</keyword>
<dbReference type="AlphaFoldDB" id="A0A401YPY3"/>
<feature type="transmembrane region" description="Helical" evidence="12">
    <location>
        <begin position="34"/>
        <end position="56"/>
    </location>
</feature>
<feature type="compositionally biased region" description="Basic and acidic residues" evidence="11">
    <location>
        <begin position="436"/>
        <end position="452"/>
    </location>
</feature>
<evidence type="ECO:0000256" key="3">
    <source>
        <dbReference type="ARBA" id="ARBA00012438"/>
    </source>
</evidence>
<dbReference type="EC" id="2.7.13.3" evidence="3"/>
<keyword evidence="4" id="KW-0597">Phosphoprotein</keyword>
<accession>A0A401YPY3</accession>
<dbReference type="Pfam" id="PF02518">
    <property type="entry name" value="HATPase_c"/>
    <property type="match status" value="1"/>
</dbReference>
<dbReference type="SMART" id="SM00388">
    <property type="entry name" value="HisKA"/>
    <property type="match status" value="1"/>
</dbReference>
<reference evidence="14 15" key="1">
    <citation type="submission" date="2018-12" db="EMBL/GenBank/DDBJ databases">
        <title>Draft genome sequence of Embleya hyalina NBRC 13850T.</title>
        <authorList>
            <person name="Komaki H."/>
            <person name="Hosoyama A."/>
            <person name="Kimura A."/>
            <person name="Ichikawa N."/>
            <person name="Tamura T."/>
        </authorList>
    </citation>
    <scope>NUCLEOTIDE SEQUENCE [LARGE SCALE GENOMIC DNA]</scope>
    <source>
        <strain evidence="14 15">NBRC 13850</strain>
    </source>
</reference>
<evidence type="ECO:0000259" key="13">
    <source>
        <dbReference type="PROSITE" id="PS50109"/>
    </source>
</evidence>
<feature type="region of interest" description="Disordered" evidence="11">
    <location>
        <begin position="1"/>
        <end position="22"/>
    </location>
</feature>
<dbReference type="GO" id="GO:0005886">
    <property type="term" value="C:plasma membrane"/>
    <property type="evidence" value="ECO:0007669"/>
    <property type="project" value="UniProtKB-SubCell"/>
</dbReference>
<name>A0A401YPY3_9ACTN</name>
<dbReference type="PANTHER" id="PTHR45436:SF5">
    <property type="entry name" value="SENSOR HISTIDINE KINASE TRCS"/>
    <property type="match status" value="1"/>
</dbReference>